<dbReference type="EMBL" id="ML213669">
    <property type="protein sequence ID" value="TFK32591.1"/>
    <property type="molecule type" value="Genomic_DNA"/>
</dbReference>
<protein>
    <submittedName>
        <fullName evidence="1">Uncharacterized protein</fullName>
    </submittedName>
</protein>
<evidence type="ECO:0000313" key="2">
    <source>
        <dbReference type="Proteomes" id="UP000308652"/>
    </source>
</evidence>
<organism evidence="1 2">
    <name type="scientific">Crucibulum laeve</name>
    <dbReference type="NCBI Taxonomy" id="68775"/>
    <lineage>
        <taxon>Eukaryota</taxon>
        <taxon>Fungi</taxon>
        <taxon>Dikarya</taxon>
        <taxon>Basidiomycota</taxon>
        <taxon>Agaricomycotina</taxon>
        <taxon>Agaricomycetes</taxon>
        <taxon>Agaricomycetidae</taxon>
        <taxon>Agaricales</taxon>
        <taxon>Agaricineae</taxon>
        <taxon>Nidulariaceae</taxon>
        <taxon>Crucibulum</taxon>
    </lineage>
</organism>
<reference evidence="1 2" key="1">
    <citation type="journal article" date="2019" name="Nat. Ecol. Evol.">
        <title>Megaphylogeny resolves global patterns of mushroom evolution.</title>
        <authorList>
            <person name="Varga T."/>
            <person name="Krizsan K."/>
            <person name="Foldi C."/>
            <person name="Dima B."/>
            <person name="Sanchez-Garcia M."/>
            <person name="Sanchez-Ramirez S."/>
            <person name="Szollosi G.J."/>
            <person name="Szarkandi J.G."/>
            <person name="Papp V."/>
            <person name="Albert L."/>
            <person name="Andreopoulos W."/>
            <person name="Angelini C."/>
            <person name="Antonin V."/>
            <person name="Barry K.W."/>
            <person name="Bougher N.L."/>
            <person name="Buchanan P."/>
            <person name="Buyck B."/>
            <person name="Bense V."/>
            <person name="Catcheside P."/>
            <person name="Chovatia M."/>
            <person name="Cooper J."/>
            <person name="Damon W."/>
            <person name="Desjardin D."/>
            <person name="Finy P."/>
            <person name="Geml J."/>
            <person name="Haridas S."/>
            <person name="Hughes K."/>
            <person name="Justo A."/>
            <person name="Karasinski D."/>
            <person name="Kautmanova I."/>
            <person name="Kiss B."/>
            <person name="Kocsube S."/>
            <person name="Kotiranta H."/>
            <person name="LaButti K.M."/>
            <person name="Lechner B.E."/>
            <person name="Liimatainen K."/>
            <person name="Lipzen A."/>
            <person name="Lukacs Z."/>
            <person name="Mihaltcheva S."/>
            <person name="Morgado L.N."/>
            <person name="Niskanen T."/>
            <person name="Noordeloos M.E."/>
            <person name="Ohm R.A."/>
            <person name="Ortiz-Santana B."/>
            <person name="Ovrebo C."/>
            <person name="Racz N."/>
            <person name="Riley R."/>
            <person name="Savchenko A."/>
            <person name="Shiryaev A."/>
            <person name="Soop K."/>
            <person name="Spirin V."/>
            <person name="Szebenyi C."/>
            <person name="Tomsovsky M."/>
            <person name="Tulloss R.E."/>
            <person name="Uehling J."/>
            <person name="Grigoriev I.V."/>
            <person name="Vagvolgyi C."/>
            <person name="Papp T."/>
            <person name="Martin F.M."/>
            <person name="Miettinen O."/>
            <person name="Hibbett D.S."/>
            <person name="Nagy L.G."/>
        </authorList>
    </citation>
    <scope>NUCLEOTIDE SEQUENCE [LARGE SCALE GENOMIC DNA]</scope>
    <source>
        <strain evidence="1 2">CBS 166.37</strain>
    </source>
</reference>
<keyword evidence="2" id="KW-1185">Reference proteome</keyword>
<gene>
    <name evidence="1" type="ORF">BDQ12DRAFT_692277</name>
</gene>
<dbReference type="Proteomes" id="UP000308652">
    <property type="component" value="Unassembled WGS sequence"/>
</dbReference>
<evidence type="ECO:0000313" key="1">
    <source>
        <dbReference type="EMBL" id="TFK32591.1"/>
    </source>
</evidence>
<dbReference type="AlphaFoldDB" id="A0A5C3LV23"/>
<accession>A0A5C3LV23</accession>
<name>A0A5C3LV23_9AGAR</name>
<sequence length="59" mass="6644">MSGCILIPTGMALIAVILSQVIICRHTRHYELHCRFIKLATISHQVFQKVHLSKSSLCP</sequence>
<proteinExistence type="predicted"/>